<dbReference type="PANTHER" id="PTHR11414">
    <property type="entry name" value="CYSTATIN FAMILY MEMBER"/>
    <property type="match status" value="1"/>
</dbReference>
<evidence type="ECO:0000256" key="1">
    <source>
        <dbReference type="ARBA" id="ARBA00009403"/>
    </source>
</evidence>
<sequence length="123" mass="14631">MSDERHNWMGPVKPADDEAKAVFHEVKRAAIDKLHELRHLDHVHHLHETDKLKHVTAFKLVEYAVEEISYGFNYFGKIHLGDEKYIHVRAHKYHDGRVDFYSIHTTPECAIWDREKPLVYFID</sequence>
<keyword evidence="2" id="KW-0646">Protease inhibitor</keyword>
<dbReference type="GO" id="GO:0005829">
    <property type="term" value="C:cytosol"/>
    <property type="evidence" value="ECO:0007669"/>
    <property type="project" value="TreeGrafter"/>
</dbReference>
<keyword evidence="5" id="KW-1185">Reference proteome</keyword>
<gene>
    <name evidence="4" type="ORF">EC973_005298</name>
</gene>
<name>A0A8H7BWH7_9FUNG</name>
<dbReference type="GO" id="GO:0004869">
    <property type="term" value="F:cysteine-type endopeptidase inhibitor activity"/>
    <property type="evidence" value="ECO:0007669"/>
    <property type="project" value="UniProtKB-KW"/>
</dbReference>
<protein>
    <submittedName>
        <fullName evidence="4">Uncharacterized protein</fullName>
    </submittedName>
</protein>
<keyword evidence="3" id="KW-0789">Thiol protease inhibitor</keyword>
<evidence type="ECO:0000313" key="4">
    <source>
        <dbReference type="EMBL" id="KAF7728903.1"/>
    </source>
</evidence>
<dbReference type="InterPro" id="IPR001713">
    <property type="entry name" value="Prot_inh_stefin"/>
</dbReference>
<dbReference type="AlphaFoldDB" id="A0A8H7BWH7"/>
<dbReference type="PANTHER" id="PTHR11414:SF21">
    <property type="entry name" value="CYSTATIN 14A, TANDEM DUPLICATE 1-RELATED"/>
    <property type="match status" value="1"/>
</dbReference>
<comment type="caution">
    <text evidence="4">The sequence shown here is derived from an EMBL/GenBank/DDBJ whole genome shotgun (WGS) entry which is preliminary data.</text>
</comment>
<dbReference type="OrthoDB" id="2429551at2759"/>
<dbReference type="Proteomes" id="UP000605846">
    <property type="component" value="Unassembled WGS sequence"/>
</dbReference>
<comment type="similarity">
    <text evidence="1">Belongs to the cystatin family.</text>
</comment>
<evidence type="ECO:0000256" key="3">
    <source>
        <dbReference type="ARBA" id="ARBA00022704"/>
    </source>
</evidence>
<accession>A0A8H7BWH7</accession>
<dbReference type="Gene3D" id="3.10.450.10">
    <property type="match status" value="1"/>
</dbReference>
<dbReference type="EMBL" id="JABAYA010000030">
    <property type="protein sequence ID" value="KAF7728903.1"/>
    <property type="molecule type" value="Genomic_DNA"/>
</dbReference>
<proteinExistence type="inferred from homology"/>
<reference evidence="4" key="1">
    <citation type="submission" date="2020-01" db="EMBL/GenBank/DDBJ databases">
        <title>Genome Sequencing of Three Apophysomyces-Like Fungal Strains Confirms a Novel Fungal Genus in the Mucoromycota with divergent Burkholderia-like Endosymbiotic Bacteria.</title>
        <authorList>
            <person name="Stajich J.E."/>
            <person name="Macias A.M."/>
            <person name="Carter-House D."/>
            <person name="Lovett B."/>
            <person name="Kasson L.R."/>
            <person name="Berry K."/>
            <person name="Grigoriev I."/>
            <person name="Chang Y."/>
            <person name="Spatafora J."/>
            <person name="Kasson M.T."/>
        </authorList>
    </citation>
    <scope>NUCLEOTIDE SEQUENCE</scope>
    <source>
        <strain evidence="4">NRRL A-21654</strain>
    </source>
</reference>
<evidence type="ECO:0000256" key="2">
    <source>
        <dbReference type="ARBA" id="ARBA00022690"/>
    </source>
</evidence>
<evidence type="ECO:0000313" key="5">
    <source>
        <dbReference type="Proteomes" id="UP000605846"/>
    </source>
</evidence>
<organism evidence="4 5">
    <name type="scientific">Apophysomyces ossiformis</name>
    <dbReference type="NCBI Taxonomy" id="679940"/>
    <lineage>
        <taxon>Eukaryota</taxon>
        <taxon>Fungi</taxon>
        <taxon>Fungi incertae sedis</taxon>
        <taxon>Mucoromycota</taxon>
        <taxon>Mucoromycotina</taxon>
        <taxon>Mucoromycetes</taxon>
        <taxon>Mucorales</taxon>
        <taxon>Mucorineae</taxon>
        <taxon>Mucoraceae</taxon>
        <taxon>Apophysomyces</taxon>
    </lineage>
</organism>